<dbReference type="InterPro" id="IPR002088">
    <property type="entry name" value="Prenyl_trans_a"/>
</dbReference>
<comment type="similarity">
    <text evidence="1 9">Belongs to the protein prenyltransferase subunit alpha family.</text>
</comment>
<keyword evidence="11" id="KW-1185">Reference proteome</keyword>
<dbReference type="PANTHER" id="PTHR11129">
    <property type="entry name" value="PROTEIN FARNESYLTRANSFERASE ALPHA SUBUNIT/RAB GERANYLGERANYL TRANSFERASE ALPHA SUBUNIT"/>
    <property type="match status" value="1"/>
</dbReference>
<evidence type="ECO:0000256" key="6">
    <source>
        <dbReference type="ARBA" id="ARBA00022737"/>
    </source>
</evidence>
<dbReference type="Gene3D" id="1.25.40.120">
    <property type="entry name" value="Protein prenylyltransferase"/>
    <property type="match status" value="1"/>
</dbReference>
<gene>
    <name evidence="10" type="ORF">AMK59_1605</name>
</gene>
<name>A0A0T6BG21_9SCAR</name>
<keyword evidence="4 9" id="KW-0637">Prenyltransferase</keyword>
<dbReference type="GO" id="GO:0097354">
    <property type="term" value="P:prenylation"/>
    <property type="evidence" value="ECO:0007669"/>
    <property type="project" value="UniProtKB-UniRule"/>
</dbReference>
<dbReference type="GO" id="GO:0004663">
    <property type="term" value="F:Rab geranylgeranyltransferase activity"/>
    <property type="evidence" value="ECO:0007669"/>
    <property type="project" value="UniProtKB-UniRule"/>
</dbReference>
<dbReference type="EMBL" id="LJIG01000675">
    <property type="protein sequence ID" value="KRT86265.1"/>
    <property type="molecule type" value="Genomic_DNA"/>
</dbReference>
<comment type="function">
    <text evidence="9">Catalyzes the transfer of a geranyl-geranyl moiety from geranyl-geranyl pyrophosphate to cysteines occuring in specific C-terminal amino acid sequences.</text>
</comment>
<keyword evidence="6" id="KW-0677">Repeat</keyword>
<dbReference type="SUPFAM" id="SSF48439">
    <property type="entry name" value="Protein prenylyltransferase"/>
    <property type="match status" value="1"/>
</dbReference>
<evidence type="ECO:0000256" key="2">
    <source>
        <dbReference type="ARBA" id="ARBA00012656"/>
    </source>
</evidence>
<protein>
    <recommendedName>
        <fullName evidence="3 9">Geranylgeranyl transferase type-2 subunit alpha</fullName>
        <ecNumber evidence="2 9">2.5.1.60</ecNumber>
    </recommendedName>
    <alternativeName>
        <fullName evidence="7 9">Geranylgeranyl transferase type II subunit alpha</fullName>
    </alternativeName>
</protein>
<evidence type="ECO:0000256" key="4">
    <source>
        <dbReference type="ARBA" id="ARBA00022602"/>
    </source>
</evidence>
<accession>A0A0T6BG21</accession>
<dbReference type="GO" id="GO:0005968">
    <property type="term" value="C:Rab-protein geranylgeranyltransferase complex"/>
    <property type="evidence" value="ECO:0007669"/>
    <property type="project" value="TreeGrafter"/>
</dbReference>
<evidence type="ECO:0000256" key="7">
    <source>
        <dbReference type="ARBA" id="ARBA00031267"/>
    </source>
</evidence>
<feature type="non-terminal residue" evidence="10">
    <location>
        <position position="306"/>
    </location>
</feature>
<comment type="caution">
    <text evidence="10">The sequence shown here is derived from an EMBL/GenBank/DDBJ whole genome shotgun (WGS) entry which is preliminary data.</text>
</comment>
<keyword evidence="5 9" id="KW-0808">Transferase</keyword>
<evidence type="ECO:0000256" key="8">
    <source>
        <dbReference type="ARBA" id="ARBA00047658"/>
    </source>
</evidence>
<dbReference type="FunFam" id="1.25.40.120:FF:000035">
    <property type="entry name" value="Geranylgeranyl transferase type-2 subunit alpha"/>
    <property type="match status" value="1"/>
</dbReference>
<dbReference type="AlphaFoldDB" id="A0A0T6BG21"/>
<dbReference type="PROSITE" id="PS51147">
    <property type="entry name" value="PFTA"/>
    <property type="match status" value="5"/>
</dbReference>
<sequence>MHGRLKVRTTEEQQLLKQKEQQRKLKAYRYALDQVALTRKDVPYNKNSLMLCAQVLTVNPDVYTLWNYRKEVVLQQIEESKEEEIEEILIPFLENEIKLTEHCLLDNPKSYSSWHHRFWILQRHPKPNWQQEFNLITKYLTMDDRNFHCWDYRRLIINKIGISLGDELKFSTERLNINFSNYSSWHYRSTLKQLDIECIDKEIELVQNAVFTDPGDSSAWFYFRWILSNPNVTNEKREELLESLNQLLEMDPECKWILMAKCWLTGSLCLSDDNFADTRVTYYEKLKELDPLRKGQYDDYLECATK</sequence>
<evidence type="ECO:0000256" key="5">
    <source>
        <dbReference type="ARBA" id="ARBA00022679"/>
    </source>
</evidence>
<organism evidence="10 11">
    <name type="scientific">Oryctes borbonicus</name>
    <dbReference type="NCBI Taxonomy" id="1629725"/>
    <lineage>
        <taxon>Eukaryota</taxon>
        <taxon>Metazoa</taxon>
        <taxon>Ecdysozoa</taxon>
        <taxon>Arthropoda</taxon>
        <taxon>Hexapoda</taxon>
        <taxon>Insecta</taxon>
        <taxon>Pterygota</taxon>
        <taxon>Neoptera</taxon>
        <taxon>Endopterygota</taxon>
        <taxon>Coleoptera</taxon>
        <taxon>Polyphaga</taxon>
        <taxon>Scarabaeiformia</taxon>
        <taxon>Scarabaeidae</taxon>
        <taxon>Dynastinae</taxon>
        <taxon>Oryctes</taxon>
    </lineage>
</organism>
<evidence type="ECO:0000256" key="3">
    <source>
        <dbReference type="ARBA" id="ARBA00014772"/>
    </source>
</evidence>
<dbReference type="PANTHER" id="PTHR11129:SF2">
    <property type="entry name" value="GERANYLGERANYL TRANSFERASE TYPE-2 SUBUNIT ALPHA"/>
    <property type="match status" value="1"/>
</dbReference>
<evidence type="ECO:0000313" key="10">
    <source>
        <dbReference type="EMBL" id="KRT86265.1"/>
    </source>
</evidence>
<proteinExistence type="inferred from homology"/>
<evidence type="ECO:0000313" key="11">
    <source>
        <dbReference type="Proteomes" id="UP000051574"/>
    </source>
</evidence>
<dbReference type="Proteomes" id="UP000051574">
    <property type="component" value="Unassembled WGS sequence"/>
</dbReference>
<evidence type="ECO:0000256" key="9">
    <source>
        <dbReference type="RuleBase" id="RU367120"/>
    </source>
</evidence>
<dbReference type="Pfam" id="PF01239">
    <property type="entry name" value="PPTA"/>
    <property type="match status" value="5"/>
</dbReference>
<evidence type="ECO:0000256" key="1">
    <source>
        <dbReference type="ARBA" id="ARBA00006734"/>
    </source>
</evidence>
<dbReference type="EC" id="2.5.1.60" evidence="2 9"/>
<reference evidence="10 11" key="1">
    <citation type="submission" date="2015-09" db="EMBL/GenBank/DDBJ databases">
        <title>Draft genome of the scarab beetle Oryctes borbonicus.</title>
        <authorList>
            <person name="Meyer J.M."/>
            <person name="Markov G.V."/>
            <person name="Baskaran P."/>
            <person name="Herrmann M."/>
            <person name="Sommer R.J."/>
            <person name="Roedelsperger C."/>
        </authorList>
    </citation>
    <scope>NUCLEOTIDE SEQUENCE [LARGE SCALE GENOMIC DNA]</scope>
    <source>
        <strain evidence="10">OB123</strain>
        <tissue evidence="10">Whole animal</tissue>
    </source>
</reference>
<comment type="catalytic activity">
    <reaction evidence="8 9">
        <text>geranylgeranyl diphosphate + L-cysteinyl-[protein] = S-geranylgeranyl-L-cysteinyl-[protein] + diphosphate</text>
        <dbReference type="Rhea" id="RHEA:21240"/>
        <dbReference type="Rhea" id="RHEA-COMP:10131"/>
        <dbReference type="Rhea" id="RHEA-COMP:11537"/>
        <dbReference type="ChEBI" id="CHEBI:29950"/>
        <dbReference type="ChEBI" id="CHEBI:33019"/>
        <dbReference type="ChEBI" id="CHEBI:57533"/>
        <dbReference type="ChEBI" id="CHEBI:86021"/>
        <dbReference type="EC" id="2.5.1.60"/>
    </reaction>
</comment>
<dbReference type="OrthoDB" id="1658at2759"/>